<keyword evidence="3" id="KW-1185">Reference proteome</keyword>
<dbReference type="AlphaFoldDB" id="A0A919K727"/>
<gene>
    <name evidence="2" type="ORF">Ari01nite_96160</name>
</gene>
<evidence type="ECO:0000256" key="1">
    <source>
        <dbReference type="SAM" id="MobiDB-lite"/>
    </source>
</evidence>
<evidence type="ECO:0000313" key="2">
    <source>
        <dbReference type="EMBL" id="GIF02152.1"/>
    </source>
</evidence>
<sequence>MAPAAASTSLAESDSEVVTDLTTVPWTTTPNQTVGFRAANDGLVLAGSSDTQADGRTGRGWLSEPNTPPPYGPSPSPERP</sequence>
<feature type="compositionally biased region" description="Pro residues" evidence="1">
    <location>
        <begin position="66"/>
        <end position="80"/>
    </location>
</feature>
<feature type="region of interest" description="Disordered" evidence="1">
    <location>
        <begin position="1"/>
        <end position="34"/>
    </location>
</feature>
<protein>
    <submittedName>
        <fullName evidence="2">Uncharacterized protein</fullName>
    </submittedName>
</protein>
<feature type="region of interest" description="Disordered" evidence="1">
    <location>
        <begin position="46"/>
        <end position="80"/>
    </location>
</feature>
<reference evidence="2" key="1">
    <citation type="submission" date="2021-01" db="EMBL/GenBank/DDBJ databases">
        <title>Whole genome shotgun sequence of Actinoplanes rishiriensis NBRC 108556.</title>
        <authorList>
            <person name="Komaki H."/>
            <person name="Tamura T."/>
        </authorList>
    </citation>
    <scope>NUCLEOTIDE SEQUENCE</scope>
    <source>
        <strain evidence="2">NBRC 108556</strain>
    </source>
</reference>
<evidence type="ECO:0000313" key="3">
    <source>
        <dbReference type="Proteomes" id="UP000636960"/>
    </source>
</evidence>
<name>A0A919K727_9ACTN</name>
<dbReference type="EMBL" id="BOMV01000122">
    <property type="protein sequence ID" value="GIF02152.1"/>
    <property type="molecule type" value="Genomic_DNA"/>
</dbReference>
<proteinExistence type="predicted"/>
<dbReference type="Proteomes" id="UP000636960">
    <property type="component" value="Unassembled WGS sequence"/>
</dbReference>
<feature type="compositionally biased region" description="Low complexity" evidence="1">
    <location>
        <begin position="18"/>
        <end position="34"/>
    </location>
</feature>
<organism evidence="2 3">
    <name type="scientific">Paractinoplanes rishiriensis</name>
    <dbReference type="NCBI Taxonomy" id="1050105"/>
    <lineage>
        <taxon>Bacteria</taxon>
        <taxon>Bacillati</taxon>
        <taxon>Actinomycetota</taxon>
        <taxon>Actinomycetes</taxon>
        <taxon>Micromonosporales</taxon>
        <taxon>Micromonosporaceae</taxon>
        <taxon>Paractinoplanes</taxon>
    </lineage>
</organism>
<comment type="caution">
    <text evidence="2">The sequence shown here is derived from an EMBL/GenBank/DDBJ whole genome shotgun (WGS) entry which is preliminary data.</text>
</comment>
<feature type="compositionally biased region" description="Polar residues" evidence="1">
    <location>
        <begin position="1"/>
        <end position="12"/>
    </location>
</feature>
<accession>A0A919K727</accession>